<gene>
    <name evidence="1" type="ORF">GCM10011516_08440</name>
</gene>
<reference evidence="1" key="1">
    <citation type="journal article" date="2014" name="Int. J. Syst. Evol. Microbiol.">
        <title>Complete genome sequence of Corynebacterium casei LMG S-19264T (=DSM 44701T), isolated from a smear-ripened cheese.</title>
        <authorList>
            <consortium name="US DOE Joint Genome Institute (JGI-PGF)"/>
            <person name="Walter F."/>
            <person name="Albersmeier A."/>
            <person name="Kalinowski J."/>
            <person name="Ruckert C."/>
        </authorList>
    </citation>
    <scope>NUCLEOTIDE SEQUENCE</scope>
    <source>
        <strain evidence="1">CGMCC 1.15966</strain>
    </source>
</reference>
<dbReference type="EMBL" id="BMKM01000001">
    <property type="protein sequence ID" value="GGE12978.1"/>
    <property type="molecule type" value="Genomic_DNA"/>
</dbReference>
<dbReference type="AlphaFoldDB" id="A0A8H9KUV8"/>
<organism evidence="1 2">
    <name type="scientific">Sphingobacterium cellulitidis</name>
    <dbReference type="NCBI Taxonomy" id="1768011"/>
    <lineage>
        <taxon>Bacteria</taxon>
        <taxon>Pseudomonadati</taxon>
        <taxon>Bacteroidota</taxon>
        <taxon>Sphingobacteriia</taxon>
        <taxon>Sphingobacteriales</taxon>
        <taxon>Sphingobacteriaceae</taxon>
        <taxon>Sphingobacterium</taxon>
    </lineage>
</organism>
<accession>A0A8H9KUV8</accession>
<reference evidence="1" key="2">
    <citation type="submission" date="2020-09" db="EMBL/GenBank/DDBJ databases">
        <authorList>
            <person name="Sun Q."/>
            <person name="Zhou Y."/>
        </authorList>
    </citation>
    <scope>NUCLEOTIDE SEQUENCE</scope>
    <source>
        <strain evidence="1">CGMCC 1.15966</strain>
    </source>
</reference>
<sequence>MIKINAVYNRHATQNHANRKASYISYEYTSISTQMGKGKQRIIKAIIFVIMLSLAHKNSLAQPQDTIHAYPLQLDLPLLDYPYLKESSRTRQFFNSFSMEQSLAITHDLHRVNYYLNNRLWHKIIPPDTKRGKVFNRIASNATSGLLDYVFTYYGVVFSVQWLHEEYHRNGLTIRGIPSYNETYNIFNGGDANGSVSKVRDEDLIRLKRESPQELIRSFSAGIESELLLLRGLQKDNFYRGSQYANILLNVLITKHTIDYVNQFKRDDYNASIDSMNTHGQAIHERDFVGWDFTPWVYDLHRPKEPYEERGLHPSGLGIDRAIKTTSLSPQEYRYLKKMGNMQYLNFISPFMVGINRININKHMDFNFAIRHYLNSFGYDITTDFFINFRGKSYLLALHGYSNKNLFLPGVEAELPAFEIKKKANNNYWTLHPSAMLWMQPDNFYSTAGELGGLIRLRTSYSLNSKWKVFASWETKTKGWVAGQPYLEPYFGIKGGVYAQFGNFINKQN</sequence>
<comment type="caution">
    <text evidence="1">The sequence shown here is derived from an EMBL/GenBank/DDBJ whole genome shotgun (WGS) entry which is preliminary data.</text>
</comment>
<proteinExistence type="predicted"/>
<dbReference type="RefSeq" id="WP_094258349.1">
    <property type="nucleotide sequence ID" value="NZ_BMKM01000001.1"/>
</dbReference>
<protein>
    <submittedName>
        <fullName evidence="1">Uncharacterized protein</fullName>
    </submittedName>
</protein>
<evidence type="ECO:0000313" key="1">
    <source>
        <dbReference type="EMBL" id="GGE12978.1"/>
    </source>
</evidence>
<dbReference type="Proteomes" id="UP000614460">
    <property type="component" value="Unassembled WGS sequence"/>
</dbReference>
<keyword evidence="2" id="KW-1185">Reference proteome</keyword>
<name>A0A8H9KUV8_9SPHI</name>
<evidence type="ECO:0000313" key="2">
    <source>
        <dbReference type="Proteomes" id="UP000614460"/>
    </source>
</evidence>